<feature type="compositionally biased region" description="Polar residues" evidence="1">
    <location>
        <begin position="60"/>
        <end position="71"/>
    </location>
</feature>
<reference evidence="3 4" key="1">
    <citation type="journal article" date="2015" name="J. Biotechnol.">
        <title>Complete genome sequence of Paenibacillus beijingensis 7188(T) (=DSM 24997(T)), a novel rhizobacterium from jujube garden soil.</title>
        <authorList>
            <person name="Kwak Y."/>
            <person name="Shin J.H."/>
        </authorList>
    </citation>
    <scope>NUCLEOTIDE SEQUENCE [LARGE SCALE GENOMIC DNA]</scope>
    <source>
        <strain evidence="3 4">DSM 24997</strain>
    </source>
</reference>
<proteinExistence type="predicted"/>
<dbReference type="Pfam" id="PF20316">
    <property type="entry name" value="DUF6612"/>
    <property type="match status" value="1"/>
</dbReference>
<dbReference type="STRING" id="1126833.VN24_08370"/>
<keyword evidence="4" id="KW-1185">Reference proteome</keyword>
<evidence type="ECO:0008006" key="5">
    <source>
        <dbReference type="Google" id="ProtNLM"/>
    </source>
</evidence>
<feature type="compositionally biased region" description="Basic and acidic residues" evidence="1">
    <location>
        <begin position="72"/>
        <end position="85"/>
    </location>
</feature>
<dbReference type="RefSeq" id="WP_045670018.1">
    <property type="nucleotide sequence ID" value="NZ_CP011058.1"/>
</dbReference>
<keyword evidence="2" id="KW-1133">Transmembrane helix</keyword>
<dbReference type="KEGG" id="pbj:VN24_08370"/>
<evidence type="ECO:0000313" key="3">
    <source>
        <dbReference type="EMBL" id="AJY74585.1"/>
    </source>
</evidence>
<sequence>MIGNRTYRRKAASDCPRTNGSTNARGSAVLFVFAALMVFLIVAGCSPASEGQAPGEENTAPMNNPNTSDSTKPVDKTNPADKKDGGSATADGAEEAARILARAQQATAAVSGFNLAMSLQQVLVTGEDTSKLSMTNTGHMELKPLAMKQTTKTDLDGEASTIVSYLTPDGYYMHDLTNKEWSQMDPSEIPKIKETLSDFQTAPSAELAKIAKYADHFSVKENEDDGKTTVVYDGDGIDSDAKALTMELLRSTLGTDQMEQQVKDSINVKSLAYSLTFDRATGYPLQLKAEGDVTVEYEPGKPSKLHQTFVLTYSGWNEKAAVTVPKEGRDAPSVIPPSEELLDELTEGLPAS</sequence>
<name>A0A0D5NHH7_9BACL</name>
<feature type="transmembrane region" description="Helical" evidence="2">
    <location>
        <begin position="26"/>
        <end position="44"/>
    </location>
</feature>
<feature type="compositionally biased region" description="Basic residues" evidence="1">
    <location>
        <begin position="1"/>
        <end position="10"/>
    </location>
</feature>
<dbReference type="PATRIC" id="fig|1126833.4.peg.1846"/>
<organism evidence="3 4">
    <name type="scientific">Paenibacillus beijingensis</name>
    <dbReference type="NCBI Taxonomy" id="1126833"/>
    <lineage>
        <taxon>Bacteria</taxon>
        <taxon>Bacillati</taxon>
        <taxon>Bacillota</taxon>
        <taxon>Bacilli</taxon>
        <taxon>Bacillales</taxon>
        <taxon>Paenibacillaceae</taxon>
        <taxon>Paenibacillus</taxon>
    </lineage>
</organism>
<feature type="region of interest" description="Disordered" evidence="1">
    <location>
        <begin position="50"/>
        <end position="91"/>
    </location>
</feature>
<accession>A0A0D5NHH7</accession>
<dbReference type="HOGENOM" id="CLU_787183_0_0_9"/>
<dbReference type="AlphaFoldDB" id="A0A0D5NHH7"/>
<evidence type="ECO:0000313" key="4">
    <source>
        <dbReference type="Proteomes" id="UP000032633"/>
    </source>
</evidence>
<evidence type="ECO:0000256" key="1">
    <source>
        <dbReference type="SAM" id="MobiDB-lite"/>
    </source>
</evidence>
<keyword evidence="2" id="KW-0812">Transmembrane</keyword>
<gene>
    <name evidence="3" type="ORF">VN24_08370</name>
</gene>
<keyword evidence="2" id="KW-0472">Membrane</keyword>
<reference evidence="4" key="2">
    <citation type="submission" date="2015-03" db="EMBL/GenBank/DDBJ databases">
        <title>Genome sequence of Paenibacillus beijingensis strain DSM 24997T.</title>
        <authorList>
            <person name="Kwak Y."/>
            <person name="Shin J.-H."/>
        </authorList>
    </citation>
    <scope>NUCLEOTIDE SEQUENCE [LARGE SCALE GENOMIC DNA]</scope>
    <source>
        <strain evidence="4">DSM 24997</strain>
    </source>
</reference>
<dbReference type="Proteomes" id="UP000032633">
    <property type="component" value="Chromosome"/>
</dbReference>
<dbReference type="Gene3D" id="2.50.20.20">
    <property type="match status" value="1"/>
</dbReference>
<feature type="region of interest" description="Disordered" evidence="1">
    <location>
        <begin position="1"/>
        <end position="20"/>
    </location>
</feature>
<dbReference type="InterPro" id="IPR046720">
    <property type="entry name" value="DUF6612"/>
</dbReference>
<dbReference type="OrthoDB" id="2594361at2"/>
<protein>
    <recommendedName>
        <fullName evidence="5">LppX_LprAFG lipoprotein</fullName>
    </recommendedName>
</protein>
<evidence type="ECO:0000256" key="2">
    <source>
        <dbReference type="SAM" id="Phobius"/>
    </source>
</evidence>
<feature type="region of interest" description="Disordered" evidence="1">
    <location>
        <begin position="326"/>
        <end position="352"/>
    </location>
</feature>
<dbReference type="EMBL" id="CP011058">
    <property type="protein sequence ID" value="AJY74585.1"/>
    <property type="molecule type" value="Genomic_DNA"/>
</dbReference>